<evidence type="ECO:0000313" key="4">
    <source>
        <dbReference type="Proteomes" id="UP000092154"/>
    </source>
</evidence>
<evidence type="ECO:0000256" key="1">
    <source>
        <dbReference type="SAM" id="Phobius"/>
    </source>
</evidence>
<evidence type="ECO:0000259" key="2">
    <source>
        <dbReference type="Pfam" id="PF20152"/>
    </source>
</evidence>
<protein>
    <recommendedName>
        <fullName evidence="2">DUF6534 domain-containing protein</fullName>
    </recommendedName>
</protein>
<dbReference type="Proteomes" id="UP000092154">
    <property type="component" value="Unassembled WGS sequence"/>
</dbReference>
<reference evidence="3 4" key="1">
    <citation type="submission" date="2016-06" db="EMBL/GenBank/DDBJ databases">
        <title>Comparative genomics of the ectomycorrhizal sister species Rhizopogon vinicolor and Rhizopogon vesiculosus (Basidiomycota: Boletales) reveals a divergence of the mating type B locus.</title>
        <authorList>
            <consortium name="DOE Joint Genome Institute"/>
            <person name="Mujic A.B."/>
            <person name="Kuo A."/>
            <person name="Tritt A."/>
            <person name="Lipzen A."/>
            <person name="Chen C."/>
            <person name="Johnson J."/>
            <person name="Sharma A."/>
            <person name="Barry K."/>
            <person name="Grigoriev I.V."/>
            <person name="Spatafora J.W."/>
        </authorList>
    </citation>
    <scope>NUCLEOTIDE SEQUENCE [LARGE SCALE GENOMIC DNA]</scope>
    <source>
        <strain evidence="3 4">AM-OR11-026</strain>
    </source>
</reference>
<keyword evidence="4" id="KW-1185">Reference proteome</keyword>
<feature type="transmembrane region" description="Helical" evidence="1">
    <location>
        <begin position="230"/>
        <end position="253"/>
    </location>
</feature>
<sequence>MVDYSTDLVWGPGLIGFTIATAFYGTAFGQFIFYMQSFPRDTKKFKLFIMMVFSFGTLHQYALIGMFWSILISCRRSTSLQCTDELPWQMLLAVVVSTWIIFAVQCFYAHRVWIITEYNRLITGIICALAAASLIFGMITGGLLLRSRSPEVLFGTKWTQFATLANALCDIIITATVWWFLRPARTGNVRSKSKNYINELTRIFVEMGLFSCLVAITMAVFYQFQNGVIGRYYSAAPGALIGKTYLNSMMAVLNARKSIRERKEVDDSTMELPTIPTIR</sequence>
<accession>A0A1B7N1V3</accession>
<dbReference type="InParanoid" id="A0A1B7N1V3"/>
<dbReference type="PANTHER" id="PTHR40465:SF1">
    <property type="entry name" value="DUF6534 DOMAIN-CONTAINING PROTEIN"/>
    <property type="match status" value="1"/>
</dbReference>
<feature type="transmembrane region" description="Helical" evidence="1">
    <location>
        <begin position="203"/>
        <end position="224"/>
    </location>
</feature>
<gene>
    <name evidence="3" type="ORF">K503DRAFT_770052</name>
</gene>
<keyword evidence="1" id="KW-0812">Transmembrane</keyword>
<feature type="transmembrane region" description="Helical" evidence="1">
    <location>
        <begin position="90"/>
        <end position="109"/>
    </location>
</feature>
<organism evidence="3 4">
    <name type="scientific">Rhizopogon vinicolor AM-OR11-026</name>
    <dbReference type="NCBI Taxonomy" id="1314800"/>
    <lineage>
        <taxon>Eukaryota</taxon>
        <taxon>Fungi</taxon>
        <taxon>Dikarya</taxon>
        <taxon>Basidiomycota</taxon>
        <taxon>Agaricomycotina</taxon>
        <taxon>Agaricomycetes</taxon>
        <taxon>Agaricomycetidae</taxon>
        <taxon>Boletales</taxon>
        <taxon>Suillineae</taxon>
        <taxon>Rhizopogonaceae</taxon>
        <taxon>Rhizopogon</taxon>
    </lineage>
</organism>
<dbReference type="Pfam" id="PF20152">
    <property type="entry name" value="DUF6534"/>
    <property type="match status" value="1"/>
</dbReference>
<dbReference type="InterPro" id="IPR045339">
    <property type="entry name" value="DUF6534"/>
</dbReference>
<feature type="domain" description="DUF6534" evidence="2">
    <location>
        <begin position="167"/>
        <end position="258"/>
    </location>
</feature>
<dbReference type="EMBL" id="KV448274">
    <property type="protein sequence ID" value="OAX38839.1"/>
    <property type="molecule type" value="Genomic_DNA"/>
</dbReference>
<keyword evidence="1" id="KW-0472">Membrane</keyword>
<feature type="transmembrane region" description="Helical" evidence="1">
    <location>
        <begin position="121"/>
        <end position="144"/>
    </location>
</feature>
<feature type="transmembrane region" description="Helical" evidence="1">
    <location>
        <begin position="14"/>
        <end position="35"/>
    </location>
</feature>
<evidence type="ECO:0000313" key="3">
    <source>
        <dbReference type="EMBL" id="OAX38839.1"/>
    </source>
</evidence>
<proteinExistence type="predicted"/>
<feature type="transmembrane region" description="Helical" evidence="1">
    <location>
        <begin position="47"/>
        <end position="70"/>
    </location>
</feature>
<keyword evidence="1" id="KW-1133">Transmembrane helix</keyword>
<name>A0A1B7N1V3_9AGAM</name>
<dbReference type="AlphaFoldDB" id="A0A1B7N1V3"/>
<dbReference type="PANTHER" id="PTHR40465">
    <property type="entry name" value="CHROMOSOME 1, WHOLE GENOME SHOTGUN SEQUENCE"/>
    <property type="match status" value="1"/>
</dbReference>
<feature type="transmembrane region" description="Helical" evidence="1">
    <location>
        <begin position="164"/>
        <end position="182"/>
    </location>
</feature>
<dbReference type="OrthoDB" id="2971182at2759"/>